<comment type="similarity">
    <text evidence="1 5">Belongs to the GST superfamily. Omega family.</text>
</comment>
<reference evidence="9" key="1">
    <citation type="submission" date="2025-08" db="UniProtKB">
        <authorList>
            <consortium name="RefSeq"/>
        </authorList>
    </citation>
    <scope>IDENTIFICATION</scope>
    <source>
        <tissue evidence="9">Gonads</tissue>
    </source>
</reference>
<dbReference type="GO" id="GO:0045174">
    <property type="term" value="F:glutathione dehydrogenase (ascorbate) activity"/>
    <property type="evidence" value="ECO:0007669"/>
    <property type="project" value="UniProtKB-UniRule"/>
</dbReference>
<dbReference type="InterPro" id="IPR004046">
    <property type="entry name" value="GST_C"/>
</dbReference>
<proteinExistence type="inferred from homology"/>
<accession>A0A1S3HYE2</accession>
<dbReference type="InterPro" id="IPR050983">
    <property type="entry name" value="GST_Omega/HSP26"/>
</dbReference>
<comment type="catalytic activity">
    <reaction evidence="4 5">
        <text>L-dehydroascorbate + 2 glutathione = glutathione disulfide + L-ascorbate</text>
        <dbReference type="Rhea" id="RHEA:24424"/>
        <dbReference type="ChEBI" id="CHEBI:38290"/>
        <dbReference type="ChEBI" id="CHEBI:57925"/>
        <dbReference type="ChEBI" id="CHEBI:58297"/>
        <dbReference type="ChEBI" id="CHEBI:58539"/>
        <dbReference type="EC" id="1.8.5.1"/>
    </reaction>
</comment>
<dbReference type="SFLD" id="SFLDG00358">
    <property type="entry name" value="Main_(cytGST)"/>
    <property type="match status" value="1"/>
</dbReference>
<evidence type="ECO:0000256" key="4">
    <source>
        <dbReference type="ARBA" id="ARBA00049544"/>
    </source>
</evidence>
<dbReference type="EC" id="1.20.4.2" evidence="5"/>
<dbReference type="AlphaFoldDB" id="A0A1S3HYE2"/>
<dbReference type="FunFam" id="3.40.30.10:FF:000123">
    <property type="entry name" value="Glutathione transferase o1"/>
    <property type="match status" value="1"/>
</dbReference>
<dbReference type="Proteomes" id="UP000085678">
    <property type="component" value="Unplaced"/>
</dbReference>
<dbReference type="GO" id="GO:0005737">
    <property type="term" value="C:cytoplasm"/>
    <property type="evidence" value="ECO:0007669"/>
    <property type="project" value="InterPro"/>
</dbReference>
<dbReference type="SUPFAM" id="SSF52833">
    <property type="entry name" value="Thioredoxin-like"/>
    <property type="match status" value="1"/>
</dbReference>
<protein>
    <recommendedName>
        <fullName evidence="5">Glutathione S-transferase omega</fullName>
        <shortName evidence="5">GSTO</shortName>
        <ecNumber evidence="5">1.20.4.2</ecNumber>
        <ecNumber evidence="5">1.8.5.1</ecNumber>
        <ecNumber evidence="5">2.5.1.18</ecNumber>
    </recommendedName>
    <alternativeName>
        <fullName evidence="5">Glutathione-dependent dehydroascorbate reductase</fullName>
    </alternativeName>
    <alternativeName>
        <fullName evidence="5">Monomethylarsonic acid reductase</fullName>
    </alternativeName>
</protein>
<dbReference type="PANTHER" id="PTHR43968:SF6">
    <property type="entry name" value="GLUTATHIONE S-TRANSFERASE OMEGA"/>
    <property type="match status" value="1"/>
</dbReference>
<dbReference type="SUPFAM" id="SSF47616">
    <property type="entry name" value="GST C-terminal domain-like"/>
    <property type="match status" value="1"/>
</dbReference>
<evidence type="ECO:0000256" key="5">
    <source>
        <dbReference type="RuleBase" id="RU368071"/>
    </source>
</evidence>
<dbReference type="Pfam" id="PF00043">
    <property type="entry name" value="GST_C"/>
    <property type="match status" value="1"/>
</dbReference>
<dbReference type="GeneID" id="106159329"/>
<keyword evidence="5" id="KW-0808">Transferase</keyword>
<gene>
    <name evidence="9" type="primary">LOC106159329</name>
</gene>
<dbReference type="InterPro" id="IPR005442">
    <property type="entry name" value="GST_omega"/>
</dbReference>
<dbReference type="PROSITE" id="PS50404">
    <property type="entry name" value="GST_NTER"/>
    <property type="match status" value="1"/>
</dbReference>
<dbReference type="KEGG" id="lak:106159329"/>
<dbReference type="PANTHER" id="PTHR43968">
    <property type="match status" value="1"/>
</dbReference>
<dbReference type="Gene3D" id="3.40.30.10">
    <property type="entry name" value="Glutaredoxin"/>
    <property type="match status" value="1"/>
</dbReference>
<evidence type="ECO:0000313" key="9">
    <source>
        <dbReference type="RefSeq" id="XP_013391045.1"/>
    </source>
</evidence>
<evidence type="ECO:0000259" key="6">
    <source>
        <dbReference type="PROSITE" id="PS50404"/>
    </source>
</evidence>
<feature type="domain" description="GST N-terminal" evidence="6">
    <location>
        <begin position="22"/>
        <end position="100"/>
    </location>
</feature>
<dbReference type="STRING" id="7574.A0A1S3HYE2"/>
<dbReference type="InterPro" id="IPR040079">
    <property type="entry name" value="Glutathione_S-Trfase"/>
</dbReference>
<name>A0A1S3HYE2_LINAN</name>
<sequence>MPVLNETRHLVKASDFPPPTPGRLRLYSMRFCPFAERTILVLAHKNIPYEVVNINLKDKPDWFLKRNPLGLVPVLEQDDKIVYESQICNDYLEDIFPQNPLRSKDPYVRARQNIVTAGLGKFIGHSYKLAREPTPEAKEEMNTYLDTYENLLEKPFFSGDEVGLLDFHMWPWVERMLAYKEFTGYEISQERFPKLNAWIARMWEVPAVKATAIPGWALLEFAKSYKEGTPRYDEIEI</sequence>
<comment type="function">
    <text evidence="5">Exhibits glutathione-dependent thiol transferase activity. Has high dehydroascorbate reductase activity and may contribute to the recycling of ascorbic acid. Participates in the biotransformation of inorganic arsenic and reduces monomethylarsonic acid (MMA).</text>
</comment>
<dbReference type="RefSeq" id="XP_013391045.1">
    <property type="nucleotide sequence ID" value="XM_013535591.1"/>
</dbReference>
<dbReference type="InterPro" id="IPR036249">
    <property type="entry name" value="Thioredoxin-like_sf"/>
</dbReference>
<dbReference type="GO" id="GO:0006749">
    <property type="term" value="P:glutathione metabolic process"/>
    <property type="evidence" value="ECO:0007669"/>
    <property type="project" value="UniProtKB-UniRule"/>
</dbReference>
<dbReference type="InterPro" id="IPR010987">
    <property type="entry name" value="Glutathione-S-Trfase_C-like"/>
</dbReference>
<dbReference type="Pfam" id="PF13417">
    <property type="entry name" value="GST_N_3"/>
    <property type="match status" value="1"/>
</dbReference>
<evidence type="ECO:0000256" key="3">
    <source>
        <dbReference type="ARBA" id="ARBA00048353"/>
    </source>
</evidence>
<dbReference type="EC" id="1.8.5.1" evidence="5"/>
<comment type="catalytic activity">
    <reaction evidence="5">
        <text>RX + glutathione = an S-substituted glutathione + a halide anion + H(+)</text>
        <dbReference type="Rhea" id="RHEA:16437"/>
        <dbReference type="ChEBI" id="CHEBI:15378"/>
        <dbReference type="ChEBI" id="CHEBI:16042"/>
        <dbReference type="ChEBI" id="CHEBI:17792"/>
        <dbReference type="ChEBI" id="CHEBI:57925"/>
        <dbReference type="ChEBI" id="CHEBI:90779"/>
        <dbReference type="EC" id="2.5.1.18"/>
    </reaction>
</comment>
<dbReference type="PROSITE" id="PS50405">
    <property type="entry name" value="GST_CTER"/>
    <property type="match status" value="1"/>
</dbReference>
<evidence type="ECO:0000313" key="8">
    <source>
        <dbReference type="Proteomes" id="UP000085678"/>
    </source>
</evidence>
<evidence type="ECO:0000259" key="7">
    <source>
        <dbReference type="PROSITE" id="PS50405"/>
    </source>
</evidence>
<dbReference type="InParanoid" id="A0A1S3HYE2"/>
<dbReference type="EC" id="2.5.1.18" evidence="5"/>
<dbReference type="GO" id="GO:0050610">
    <property type="term" value="F:methylarsonate reductase activity"/>
    <property type="evidence" value="ECO:0007669"/>
    <property type="project" value="UniProtKB-UniRule"/>
</dbReference>
<keyword evidence="2 5" id="KW-0560">Oxidoreductase</keyword>
<dbReference type="InterPro" id="IPR004045">
    <property type="entry name" value="Glutathione_S-Trfase_N"/>
</dbReference>
<evidence type="ECO:0000256" key="1">
    <source>
        <dbReference type="ARBA" id="ARBA00011067"/>
    </source>
</evidence>
<feature type="domain" description="GST C-terminal" evidence="7">
    <location>
        <begin position="105"/>
        <end position="225"/>
    </location>
</feature>
<keyword evidence="8" id="KW-1185">Reference proteome</keyword>
<dbReference type="FunCoup" id="A0A1S3HYE2">
    <property type="interactions" value="1120"/>
</dbReference>
<organism evidence="8 9">
    <name type="scientific">Lingula anatina</name>
    <name type="common">Brachiopod</name>
    <name type="synonym">Lingula unguis</name>
    <dbReference type="NCBI Taxonomy" id="7574"/>
    <lineage>
        <taxon>Eukaryota</taxon>
        <taxon>Metazoa</taxon>
        <taxon>Spiralia</taxon>
        <taxon>Lophotrochozoa</taxon>
        <taxon>Brachiopoda</taxon>
        <taxon>Linguliformea</taxon>
        <taxon>Lingulata</taxon>
        <taxon>Lingulida</taxon>
        <taxon>Linguloidea</taxon>
        <taxon>Lingulidae</taxon>
        <taxon>Lingula</taxon>
    </lineage>
</organism>
<dbReference type="Gene3D" id="1.20.1050.10">
    <property type="match status" value="1"/>
</dbReference>
<dbReference type="SFLD" id="SFLDS00019">
    <property type="entry name" value="Glutathione_Transferase_(cytos"/>
    <property type="match status" value="1"/>
</dbReference>
<comment type="catalytic activity">
    <reaction evidence="3 5">
        <text>methylarsonate + 2 glutathione + H(+) = methylarsonous acid + glutathione disulfide + H2O</text>
        <dbReference type="Rhea" id="RHEA:15969"/>
        <dbReference type="ChEBI" id="CHEBI:15377"/>
        <dbReference type="ChEBI" id="CHEBI:15378"/>
        <dbReference type="ChEBI" id="CHEBI:17826"/>
        <dbReference type="ChEBI" id="CHEBI:33409"/>
        <dbReference type="ChEBI" id="CHEBI:57925"/>
        <dbReference type="ChEBI" id="CHEBI:58297"/>
        <dbReference type="EC" id="1.20.4.2"/>
    </reaction>
</comment>
<dbReference type="FunFam" id="1.20.1050.10:FF:000009">
    <property type="entry name" value="Glutathione S-transferase omega-1"/>
    <property type="match status" value="1"/>
</dbReference>
<dbReference type="GO" id="GO:0004364">
    <property type="term" value="F:glutathione transferase activity"/>
    <property type="evidence" value="ECO:0007669"/>
    <property type="project" value="UniProtKB-UniRule"/>
</dbReference>
<evidence type="ECO:0000256" key="2">
    <source>
        <dbReference type="ARBA" id="ARBA00023002"/>
    </source>
</evidence>
<dbReference type="InterPro" id="IPR036282">
    <property type="entry name" value="Glutathione-S-Trfase_C_sf"/>
</dbReference>
<dbReference type="OrthoDB" id="4951845at2759"/>
<dbReference type="PRINTS" id="PR01625">
    <property type="entry name" value="GSTRNSFRASEO"/>
</dbReference>